<dbReference type="EMBL" id="BNJK01000001">
    <property type="protein sequence ID" value="GHO93650.1"/>
    <property type="molecule type" value="Genomic_DNA"/>
</dbReference>
<dbReference type="RefSeq" id="WP_220204424.1">
    <property type="nucleotide sequence ID" value="NZ_BNJK01000001.1"/>
</dbReference>
<gene>
    <name evidence="3" type="ORF">KSF_036980</name>
</gene>
<dbReference type="AlphaFoldDB" id="A0A8J3IJJ7"/>
<evidence type="ECO:0000256" key="1">
    <source>
        <dbReference type="SAM" id="Phobius"/>
    </source>
</evidence>
<evidence type="ECO:0000259" key="2">
    <source>
        <dbReference type="Pfam" id="PF19993"/>
    </source>
</evidence>
<evidence type="ECO:0000313" key="4">
    <source>
        <dbReference type="Proteomes" id="UP000597444"/>
    </source>
</evidence>
<feature type="transmembrane region" description="Helical" evidence="1">
    <location>
        <begin position="130"/>
        <end position="158"/>
    </location>
</feature>
<keyword evidence="1" id="KW-0472">Membrane</keyword>
<dbReference type="SUPFAM" id="SSF52540">
    <property type="entry name" value="P-loop containing nucleoside triphosphate hydrolases"/>
    <property type="match status" value="1"/>
</dbReference>
<reference evidence="3" key="1">
    <citation type="submission" date="2020-10" db="EMBL/GenBank/DDBJ databases">
        <title>Taxonomic study of unclassified bacteria belonging to the class Ktedonobacteria.</title>
        <authorList>
            <person name="Yabe S."/>
            <person name="Wang C.M."/>
            <person name="Zheng Y."/>
            <person name="Sakai Y."/>
            <person name="Cavaletti L."/>
            <person name="Monciardini P."/>
            <person name="Donadio S."/>
        </authorList>
    </citation>
    <scope>NUCLEOTIDE SEQUENCE</scope>
    <source>
        <strain evidence="3">ID150040</strain>
    </source>
</reference>
<feature type="domain" description="Double-GTPase 2" evidence="2">
    <location>
        <begin position="251"/>
        <end position="430"/>
    </location>
</feature>
<evidence type="ECO:0000313" key="3">
    <source>
        <dbReference type="EMBL" id="GHO93650.1"/>
    </source>
</evidence>
<dbReference type="Proteomes" id="UP000597444">
    <property type="component" value="Unassembled WGS sequence"/>
</dbReference>
<feature type="transmembrane region" description="Helical" evidence="1">
    <location>
        <begin position="12"/>
        <end position="39"/>
    </location>
</feature>
<dbReference type="InterPro" id="IPR045528">
    <property type="entry name" value="DO-GTPase2"/>
</dbReference>
<keyword evidence="1" id="KW-1133">Transmembrane helix</keyword>
<organism evidence="3 4">
    <name type="scientific">Reticulibacter mediterranei</name>
    <dbReference type="NCBI Taxonomy" id="2778369"/>
    <lineage>
        <taxon>Bacteria</taxon>
        <taxon>Bacillati</taxon>
        <taxon>Chloroflexota</taxon>
        <taxon>Ktedonobacteria</taxon>
        <taxon>Ktedonobacterales</taxon>
        <taxon>Reticulibacteraceae</taxon>
        <taxon>Reticulibacter</taxon>
    </lineage>
</organism>
<protein>
    <recommendedName>
        <fullName evidence="2">Double-GTPase 2 domain-containing protein</fullName>
    </recommendedName>
</protein>
<comment type="caution">
    <text evidence="3">The sequence shown here is derived from an EMBL/GenBank/DDBJ whole genome shotgun (WGS) entry which is preliminary data.</text>
</comment>
<name>A0A8J3IJJ7_9CHLR</name>
<keyword evidence="1" id="KW-0812">Transmembrane</keyword>
<accession>A0A8J3IJJ7</accession>
<dbReference type="InterPro" id="IPR027417">
    <property type="entry name" value="P-loop_NTPase"/>
</dbReference>
<sequence length="506" mass="56891">MERFLFIIECIAAVLVAVPFLIVVGGVCRALMLVIWTFYDALVEEEALYPVPIVVEPARKMFAFDGGWRVIGYVTQLLPARVHESALNWLEAYETVQYAAWSRPWLAPFAWLAMLGLQIAARIQYVIAALAALLFVAIHALILTVWAFALLLALGLVLPLRFCWNVLHYYFFPCPYCYQPIARPVHVCPTCRAKHTRLRPDLYGILTHRCRSCRHLLPTLDMLGRKRLGRLCPSCEHSLSGAIGRGASVHIALVGASAAGKTSYIVQAMGALSEKYREWYRLGFTDQEQEKHFKQAIDQLRHGRAMATVTTTVPVPYVLHMQPSRLSASRLIYLYDPIGKTFTNSEYMSRQEYYRYTHGVLLCIDASALVSGGELPVMQAYEHMMELFEIFAGLRGGRRYRQAIAVVVTKANQPQLSDELGSAARMTLMQQDASAISQGEAMHQLARAFLCAHGLDNVARDLESHFEHVRYFSCEALEGSTEKDGVALSVLEPLEWLLAHARAIPR</sequence>
<proteinExistence type="predicted"/>
<keyword evidence="4" id="KW-1185">Reference proteome</keyword>
<dbReference type="Pfam" id="PF19993">
    <property type="entry name" value="DO-GTPase2"/>
    <property type="match status" value="1"/>
</dbReference>